<proteinExistence type="inferred from homology"/>
<evidence type="ECO:0000256" key="4">
    <source>
        <dbReference type="ARBA" id="ARBA00022827"/>
    </source>
</evidence>
<sequence length="566" mass="62014">MTDYIIIGAGSAGSVLANRLSEDPSINVTLIEAGGWDKSPFIHMPAGYFRLMQTGQLDWGYHTVPQRHVNNRSMFIPRAKSIGGCTTVNGMIYTRGDQTDYDNWAAMGNRGWSYDEVLPYFRKAETWAGGATPVHGGHGPLKTSRFGIKNPVAKAFIEAGVQMGFPYNDDLNGGRQEGLGPCDSTVADGIRSSVSRCYISNIKNRNNLNVITKALVSRILIENGRAVGVEYIQGNSTKKIMASKEVILSGGTFNSPHVLQMSGIGDPRHLQQIGVKVEHDLPGVGQNLQDHTGCGLKIRLTKPLSMLKYLSPWQTALAGAEYLLNKTGPCSYHGVEACAFLSTREGLVAPNIQWHMNMVMYEDHGRKIIWEEGVMPYFNLSRPASRGTVLASSADPTALPEIDPNFFSEHDDLVQMREALRLSREIVAQSAFDDFRGEEYGPGKQAQSDAEIDEYIRQKCESVYHPVGTCKMGSDEMAVVDDQLRVHGIEGLRVIDASVMPTLPSGNTNAPTIMIAEKASDLILGKTMDTSRDAMMNPPTRGAVAEAQRQTAMAAFLRERETHTVS</sequence>
<dbReference type="InterPro" id="IPR036188">
    <property type="entry name" value="FAD/NAD-bd_sf"/>
</dbReference>
<gene>
    <name evidence="7" type="ORF">CLV83_1436</name>
</gene>
<evidence type="ECO:0000313" key="7">
    <source>
        <dbReference type="EMBL" id="TCK09330.1"/>
    </source>
</evidence>
<dbReference type="Gene3D" id="3.30.560.10">
    <property type="entry name" value="Glucose Oxidase, domain 3"/>
    <property type="match status" value="1"/>
</dbReference>
<dbReference type="Gene3D" id="3.50.50.60">
    <property type="entry name" value="FAD/NAD(P)-binding domain"/>
    <property type="match status" value="1"/>
</dbReference>
<name>A0A4R1GPR5_9GAMM</name>
<keyword evidence="8" id="KW-1185">Reference proteome</keyword>
<dbReference type="NCBIfam" id="NF002550">
    <property type="entry name" value="PRK02106.1"/>
    <property type="match status" value="1"/>
</dbReference>
<dbReference type="AlphaFoldDB" id="A0A4R1GPR5"/>
<dbReference type="PROSITE" id="PS00624">
    <property type="entry name" value="GMC_OXRED_2"/>
    <property type="match status" value="1"/>
</dbReference>
<evidence type="ECO:0000256" key="1">
    <source>
        <dbReference type="ARBA" id="ARBA00001974"/>
    </source>
</evidence>
<dbReference type="Proteomes" id="UP000294546">
    <property type="component" value="Unassembled WGS sequence"/>
</dbReference>
<feature type="domain" description="Glucose-methanol-choline oxidoreductase N-terminal" evidence="6">
    <location>
        <begin position="251"/>
        <end position="265"/>
    </location>
</feature>
<dbReference type="RefSeq" id="WP_132289456.1">
    <property type="nucleotide sequence ID" value="NZ_SMFU01000007.1"/>
</dbReference>
<evidence type="ECO:0000256" key="3">
    <source>
        <dbReference type="ARBA" id="ARBA00022630"/>
    </source>
</evidence>
<dbReference type="SUPFAM" id="SSF51905">
    <property type="entry name" value="FAD/NAD(P)-binding domain"/>
    <property type="match status" value="1"/>
</dbReference>
<dbReference type="InterPro" id="IPR012132">
    <property type="entry name" value="GMC_OxRdtase"/>
</dbReference>
<dbReference type="Pfam" id="PF05199">
    <property type="entry name" value="GMC_oxred_C"/>
    <property type="match status" value="1"/>
</dbReference>
<feature type="binding site" evidence="5">
    <location>
        <position position="216"/>
    </location>
    <ligand>
        <name>FAD</name>
        <dbReference type="ChEBI" id="CHEBI:57692"/>
    </ligand>
</feature>
<dbReference type="InterPro" id="IPR007867">
    <property type="entry name" value="GMC_OxRtase_C"/>
</dbReference>
<evidence type="ECO:0000256" key="5">
    <source>
        <dbReference type="PIRSR" id="PIRSR000137-2"/>
    </source>
</evidence>
<dbReference type="GO" id="GO:0016614">
    <property type="term" value="F:oxidoreductase activity, acting on CH-OH group of donors"/>
    <property type="evidence" value="ECO:0007669"/>
    <property type="project" value="InterPro"/>
</dbReference>
<comment type="similarity">
    <text evidence="2">Belongs to the GMC oxidoreductase family.</text>
</comment>
<protein>
    <submittedName>
        <fullName evidence="7">Choline dehydrogenase</fullName>
    </submittedName>
</protein>
<evidence type="ECO:0000256" key="2">
    <source>
        <dbReference type="ARBA" id="ARBA00010790"/>
    </source>
</evidence>
<dbReference type="EMBL" id="SMFU01000007">
    <property type="protein sequence ID" value="TCK09330.1"/>
    <property type="molecule type" value="Genomic_DNA"/>
</dbReference>
<keyword evidence="4 5" id="KW-0274">FAD</keyword>
<organism evidence="7 8">
    <name type="scientific">Marinobacterium mangrovicola</name>
    <dbReference type="NCBI Taxonomy" id="1476959"/>
    <lineage>
        <taxon>Bacteria</taxon>
        <taxon>Pseudomonadati</taxon>
        <taxon>Pseudomonadota</taxon>
        <taxon>Gammaproteobacteria</taxon>
        <taxon>Oceanospirillales</taxon>
        <taxon>Oceanospirillaceae</taxon>
        <taxon>Marinobacterium</taxon>
    </lineage>
</organism>
<dbReference type="OrthoDB" id="9785276at2"/>
<comment type="cofactor">
    <cofactor evidence="1 5">
        <name>FAD</name>
        <dbReference type="ChEBI" id="CHEBI:57692"/>
    </cofactor>
</comment>
<dbReference type="PANTHER" id="PTHR11552">
    <property type="entry name" value="GLUCOSE-METHANOL-CHOLINE GMC OXIDOREDUCTASE"/>
    <property type="match status" value="1"/>
</dbReference>
<comment type="caution">
    <text evidence="7">The sequence shown here is derived from an EMBL/GenBank/DDBJ whole genome shotgun (WGS) entry which is preliminary data.</text>
</comment>
<dbReference type="PIRSF" id="PIRSF000137">
    <property type="entry name" value="Alcohol_oxidase"/>
    <property type="match status" value="1"/>
</dbReference>
<evidence type="ECO:0000313" key="8">
    <source>
        <dbReference type="Proteomes" id="UP000294546"/>
    </source>
</evidence>
<dbReference type="GO" id="GO:0050660">
    <property type="term" value="F:flavin adenine dinucleotide binding"/>
    <property type="evidence" value="ECO:0007669"/>
    <property type="project" value="InterPro"/>
</dbReference>
<dbReference type="SUPFAM" id="SSF54373">
    <property type="entry name" value="FAD-linked reductases, C-terminal domain"/>
    <property type="match status" value="1"/>
</dbReference>
<evidence type="ECO:0000259" key="6">
    <source>
        <dbReference type="PROSITE" id="PS00624"/>
    </source>
</evidence>
<dbReference type="PANTHER" id="PTHR11552:SF147">
    <property type="entry name" value="CHOLINE DEHYDROGENASE, MITOCHONDRIAL"/>
    <property type="match status" value="1"/>
</dbReference>
<dbReference type="InterPro" id="IPR000172">
    <property type="entry name" value="GMC_OxRdtase_N"/>
</dbReference>
<reference evidence="7 8" key="1">
    <citation type="submission" date="2019-03" db="EMBL/GenBank/DDBJ databases">
        <title>Genomic Encyclopedia of Archaeal and Bacterial Type Strains, Phase II (KMG-II): from individual species to whole genera.</title>
        <authorList>
            <person name="Goeker M."/>
        </authorList>
    </citation>
    <scope>NUCLEOTIDE SEQUENCE [LARGE SCALE GENOMIC DNA]</scope>
    <source>
        <strain evidence="7 8">DSM 27697</strain>
    </source>
</reference>
<dbReference type="Pfam" id="PF00732">
    <property type="entry name" value="GMC_oxred_N"/>
    <property type="match status" value="1"/>
</dbReference>
<keyword evidence="3" id="KW-0285">Flavoprotein</keyword>
<accession>A0A4R1GPR5</accession>